<organism evidence="2 3">
    <name type="scientific">Kingdonia uniflora</name>
    <dbReference type="NCBI Taxonomy" id="39325"/>
    <lineage>
        <taxon>Eukaryota</taxon>
        <taxon>Viridiplantae</taxon>
        <taxon>Streptophyta</taxon>
        <taxon>Embryophyta</taxon>
        <taxon>Tracheophyta</taxon>
        <taxon>Spermatophyta</taxon>
        <taxon>Magnoliopsida</taxon>
        <taxon>Ranunculales</taxon>
        <taxon>Circaeasteraceae</taxon>
        <taxon>Kingdonia</taxon>
    </lineage>
</organism>
<dbReference type="EMBL" id="JACGCM010000333">
    <property type="protein sequence ID" value="KAF6173627.1"/>
    <property type="molecule type" value="Genomic_DNA"/>
</dbReference>
<gene>
    <name evidence="2" type="ORF">GIB67_022986</name>
</gene>
<protein>
    <submittedName>
        <fullName evidence="2">Uncharacterized protein</fullName>
    </submittedName>
</protein>
<dbReference type="Proteomes" id="UP000541444">
    <property type="component" value="Unassembled WGS sequence"/>
</dbReference>
<feature type="coiled-coil region" evidence="1">
    <location>
        <begin position="24"/>
        <end position="51"/>
    </location>
</feature>
<reference evidence="2 3" key="1">
    <citation type="journal article" date="2020" name="IScience">
        <title>Genome Sequencing of the Endangered Kingdonia uniflora (Circaeasteraceae, Ranunculales) Reveals Potential Mechanisms of Evolutionary Specialization.</title>
        <authorList>
            <person name="Sun Y."/>
            <person name="Deng T."/>
            <person name="Zhang A."/>
            <person name="Moore M.J."/>
            <person name="Landis J.B."/>
            <person name="Lin N."/>
            <person name="Zhang H."/>
            <person name="Zhang X."/>
            <person name="Huang J."/>
            <person name="Zhang X."/>
            <person name="Sun H."/>
            <person name="Wang H."/>
        </authorList>
    </citation>
    <scope>NUCLEOTIDE SEQUENCE [LARGE SCALE GENOMIC DNA]</scope>
    <source>
        <strain evidence="2">TB1705</strain>
        <tissue evidence="2">Leaf</tissue>
    </source>
</reference>
<comment type="caution">
    <text evidence="2">The sequence shown here is derived from an EMBL/GenBank/DDBJ whole genome shotgun (WGS) entry which is preliminary data.</text>
</comment>
<sequence length="65" mass="7339">MVEAGKVENHPSKEIIENVVKINQEILEEALSRHRKEIAQLQNKETAMKKAVAKGSKAQQMAKKK</sequence>
<accession>A0A7J7P2E7</accession>
<evidence type="ECO:0000313" key="3">
    <source>
        <dbReference type="Proteomes" id="UP000541444"/>
    </source>
</evidence>
<keyword evidence="3" id="KW-1185">Reference proteome</keyword>
<name>A0A7J7P2E7_9MAGN</name>
<evidence type="ECO:0000313" key="2">
    <source>
        <dbReference type="EMBL" id="KAF6173627.1"/>
    </source>
</evidence>
<evidence type="ECO:0000256" key="1">
    <source>
        <dbReference type="SAM" id="Coils"/>
    </source>
</evidence>
<proteinExistence type="predicted"/>
<dbReference type="AlphaFoldDB" id="A0A7J7P2E7"/>
<keyword evidence="1" id="KW-0175">Coiled coil</keyword>